<keyword evidence="2" id="KW-1185">Reference proteome</keyword>
<reference evidence="1 2" key="1">
    <citation type="journal article" date="2022" name="DNA Res.">
        <title>Chromosomal-level genome assembly of the orchid tree Bauhinia variegata (Leguminosae; Cercidoideae) supports the allotetraploid origin hypothesis of Bauhinia.</title>
        <authorList>
            <person name="Zhong Y."/>
            <person name="Chen Y."/>
            <person name="Zheng D."/>
            <person name="Pang J."/>
            <person name="Liu Y."/>
            <person name="Luo S."/>
            <person name="Meng S."/>
            <person name="Qian L."/>
            <person name="Wei D."/>
            <person name="Dai S."/>
            <person name="Zhou R."/>
        </authorList>
    </citation>
    <scope>NUCLEOTIDE SEQUENCE [LARGE SCALE GENOMIC DNA]</scope>
    <source>
        <strain evidence="1">BV-YZ2020</strain>
    </source>
</reference>
<dbReference type="EMBL" id="CM039437">
    <property type="protein sequence ID" value="KAI4308565.1"/>
    <property type="molecule type" value="Genomic_DNA"/>
</dbReference>
<dbReference type="Proteomes" id="UP000828941">
    <property type="component" value="Chromosome 12"/>
</dbReference>
<accession>A0ACB9LG76</accession>
<sequence length="148" mass="16817">MALGDEGASSSNSSFSSTPQWKFHVFLSFRGADTRTSFTDYLYATLQRKGIITFRDDEQLEKGEVISQQLLKAIEESLSTIVVLSRQYASSSWCLDSNVENCWVEKLSQSSIMLTPQKLGIKREVLAKHLRNMNKDMKKTRLKDGEMP</sequence>
<protein>
    <submittedName>
        <fullName evidence="1">Uncharacterized protein</fullName>
    </submittedName>
</protein>
<gene>
    <name evidence="1" type="ORF">L6164_031624</name>
</gene>
<proteinExistence type="predicted"/>
<evidence type="ECO:0000313" key="2">
    <source>
        <dbReference type="Proteomes" id="UP000828941"/>
    </source>
</evidence>
<name>A0ACB9LG76_BAUVA</name>
<evidence type="ECO:0000313" key="1">
    <source>
        <dbReference type="EMBL" id="KAI4308565.1"/>
    </source>
</evidence>
<comment type="caution">
    <text evidence="1">The sequence shown here is derived from an EMBL/GenBank/DDBJ whole genome shotgun (WGS) entry which is preliminary data.</text>
</comment>
<organism evidence="1 2">
    <name type="scientific">Bauhinia variegata</name>
    <name type="common">Purple orchid tree</name>
    <name type="synonym">Phanera variegata</name>
    <dbReference type="NCBI Taxonomy" id="167791"/>
    <lineage>
        <taxon>Eukaryota</taxon>
        <taxon>Viridiplantae</taxon>
        <taxon>Streptophyta</taxon>
        <taxon>Embryophyta</taxon>
        <taxon>Tracheophyta</taxon>
        <taxon>Spermatophyta</taxon>
        <taxon>Magnoliopsida</taxon>
        <taxon>eudicotyledons</taxon>
        <taxon>Gunneridae</taxon>
        <taxon>Pentapetalae</taxon>
        <taxon>rosids</taxon>
        <taxon>fabids</taxon>
        <taxon>Fabales</taxon>
        <taxon>Fabaceae</taxon>
        <taxon>Cercidoideae</taxon>
        <taxon>Cercideae</taxon>
        <taxon>Bauhiniinae</taxon>
        <taxon>Bauhinia</taxon>
    </lineage>
</organism>